<keyword evidence="2" id="KW-1133">Transmembrane helix</keyword>
<dbReference type="EMBL" id="JBHSOZ010000010">
    <property type="protein sequence ID" value="MFC5714273.1"/>
    <property type="molecule type" value="Genomic_DNA"/>
</dbReference>
<protein>
    <submittedName>
        <fullName evidence="4">ABC1 kinase family protein</fullName>
    </submittedName>
</protein>
<comment type="caution">
    <text evidence="4">The sequence shown here is derived from an EMBL/GenBank/DDBJ whole genome shotgun (WGS) entry which is preliminary data.</text>
</comment>
<dbReference type="Pfam" id="PF03109">
    <property type="entry name" value="ABC1"/>
    <property type="match status" value="1"/>
</dbReference>
<comment type="similarity">
    <text evidence="1">Belongs to the protein kinase superfamily. ADCK protein kinase family.</text>
</comment>
<evidence type="ECO:0000313" key="4">
    <source>
        <dbReference type="EMBL" id="MFC5714273.1"/>
    </source>
</evidence>
<dbReference type="PROSITE" id="PS50011">
    <property type="entry name" value="PROTEIN_KINASE_DOM"/>
    <property type="match status" value="1"/>
</dbReference>
<evidence type="ECO:0000256" key="1">
    <source>
        <dbReference type="ARBA" id="ARBA00009670"/>
    </source>
</evidence>
<keyword evidence="2" id="KW-0812">Transmembrane</keyword>
<evidence type="ECO:0000313" key="5">
    <source>
        <dbReference type="Proteomes" id="UP001596142"/>
    </source>
</evidence>
<feature type="transmembrane region" description="Helical" evidence="2">
    <location>
        <begin position="526"/>
        <end position="552"/>
    </location>
</feature>
<dbReference type="SUPFAM" id="SSF56112">
    <property type="entry name" value="Protein kinase-like (PK-like)"/>
    <property type="match status" value="1"/>
</dbReference>
<keyword evidence="5" id="KW-1185">Reference proteome</keyword>
<dbReference type="PANTHER" id="PTHR10566:SF113">
    <property type="entry name" value="PROTEIN ACTIVITY OF BC1 COMPLEX KINASE 7, CHLOROPLASTIC"/>
    <property type="match status" value="1"/>
</dbReference>
<dbReference type="InterPro" id="IPR004147">
    <property type="entry name" value="ABC1_dom"/>
</dbReference>
<evidence type="ECO:0000256" key="2">
    <source>
        <dbReference type="SAM" id="Phobius"/>
    </source>
</evidence>
<accession>A0ABW0YP40</accession>
<dbReference type="Proteomes" id="UP001596142">
    <property type="component" value="Unassembled WGS sequence"/>
</dbReference>
<dbReference type="PANTHER" id="PTHR10566">
    <property type="entry name" value="CHAPERONE-ACTIVITY OF BC1 COMPLEX CABC1 -RELATED"/>
    <property type="match status" value="1"/>
</dbReference>
<dbReference type="InterPro" id="IPR011009">
    <property type="entry name" value="Kinase-like_dom_sf"/>
</dbReference>
<name>A0ABW0YP40_9BACI</name>
<evidence type="ECO:0000259" key="3">
    <source>
        <dbReference type="PROSITE" id="PS50011"/>
    </source>
</evidence>
<dbReference type="InterPro" id="IPR050154">
    <property type="entry name" value="UbiB_kinase"/>
</dbReference>
<sequence length="557" mass="64425">MALSRGLKHANRYRKIVATLTRHGFGYIIQEVGLFHVLSLPKRLAADSNKKETRSVGTRIRHVVEELGPTFIKLGQMISTRKDIFPPSIIQELEKLQDDVPPFPFEKAKKMIEEDMDTSIDEVFSEISEKPLAAASIGQVHWARLKTGEEVAVKISRPHIKEIVEKDIEILRDLARLLHQRFTWAQFYRLQDVIEEFVTAIRDEVDYFVEARNTDKVRKNMEKFERVVIPEIYEEFSTKRILTMSFFKGNKISELSESRSEVKKNALARSLADAFLHQVLIDGLFHSDPHPGNIIFLDEDRAAMLDFGQVGRLNKAMRYQFVSYVIAMTRKKPEEVAETIYDMAEIPEDINHDQFVDDVEYLLQKYYDRPFNQVRFGEAINDIFSMSHRYQIQIYKEYTLLAKAIITLESLLERLDPELSIVEVAEPYGKMLARDRLNPFAWLTKVGREGKRQQDILTDIPKELRDALRQIHKGVGIDVKIPTLNIFLNKMDKIVNRISFSITLLAFSIIMVGLIIGSTFGDQNSILVQLPVIEISFIVSFFMFLLLIYSILKSGRF</sequence>
<dbReference type="GO" id="GO:0016301">
    <property type="term" value="F:kinase activity"/>
    <property type="evidence" value="ECO:0007669"/>
    <property type="project" value="UniProtKB-KW"/>
</dbReference>
<reference evidence="5" key="1">
    <citation type="journal article" date="2019" name="Int. J. Syst. Evol. Microbiol.">
        <title>The Global Catalogue of Microorganisms (GCM) 10K type strain sequencing project: providing services to taxonomists for standard genome sequencing and annotation.</title>
        <authorList>
            <consortium name="The Broad Institute Genomics Platform"/>
            <consortium name="The Broad Institute Genome Sequencing Center for Infectious Disease"/>
            <person name="Wu L."/>
            <person name="Ma J."/>
        </authorList>
    </citation>
    <scope>NUCLEOTIDE SEQUENCE [LARGE SCALE GENOMIC DNA]</scope>
    <source>
        <strain evidence="5">CECT 7184</strain>
    </source>
</reference>
<dbReference type="RefSeq" id="WP_385942900.1">
    <property type="nucleotide sequence ID" value="NZ_JBHSOZ010000010.1"/>
</dbReference>
<dbReference type="Gene3D" id="1.10.510.10">
    <property type="entry name" value="Transferase(Phosphotransferase) domain 1"/>
    <property type="match status" value="1"/>
</dbReference>
<keyword evidence="2" id="KW-0472">Membrane</keyword>
<feature type="transmembrane region" description="Helical" evidence="2">
    <location>
        <begin position="498"/>
        <end position="520"/>
    </location>
</feature>
<keyword evidence="4" id="KW-0808">Transferase</keyword>
<organism evidence="4 5">
    <name type="scientific">Thalassorhabdus alkalitolerans</name>
    <dbReference type="NCBI Taxonomy" id="2282697"/>
    <lineage>
        <taxon>Bacteria</taxon>
        <taxon>Bacillati</taxon>
        <taxon>Bacillota</taxon>
        <taxon>Bacilli</taxon>
        <taxon>Bacillales</taxon>
        <taxon>Bacillaceae</taxon>
        <taxon>Thalassorhabdus</taxon>
    </lineage>
</organism>
<keyword evidence="4" id="KW-0418">Kinase</keyword>
<proteinExistence type="inferred from homology"/>
<dbReference type="InterPro" id="IPR000719">
    <property type="entry name" value="Prot_kinase_dom"/>
</dbReference>
<gene>
    <name evidence="4" type="ORF">ACFPU1_16095</name>
</gene>
<dbReference type="CDD" id="cd05121">
    <property type="entry name" value="ABC1_ADCK3-like"/>
    <property type="match status" value="1"/>
</dbReference>
<feature type="domain" description="Protein kinase" evidence="3">
    <location>
        <begin position="126"/>
        <end position="443"/>
    </location>
</feature>